<feature type="binding site" description="axial binding residue" evidence="5">
    <location>
        <position position="446"/>
    </location>
    <ligand>
        <name>heme</name>
        <dbReference type="ChEBI" id="CHEBI:30413"/>
    </ligand>
    <ligandPart>
        <name>Fe</name>
        <dbReference type="ChEBI" id="CHEBI:18248"/>
    </ligandPart>
</feature>
<proteinExistence type="inferred from homology"/>
<dbReference type="EMBL" id="FJUX01000105">
    <property type="protein sequence ID" value="CZT08526.1"/>
    <property type="molecule type" value="Genomic_DNA"/>
</dbReference>
<dbReference type="PRINTS" id="PR00463">
    <property type="entry name" value="EP450I"/>
</dbReference>
<evidence type="ECO:0000256" key="1">
    <source>
        <dbReference type="ARBA" id="ARBA00010617"/>
    </source>
</evidence>
<dbReference type="PROSITE" id="PS00086">
    <property type="entry name" value="CYTOCHROME_P450"/>
    <property type="match status" value="1"/>
</dbReference>
<keyword evidence="7" id="KW-0812">Transmembrane</keyword>
<keyword evidence="9" id="KW-1185">Reference proteome</keyword>
<dbReference type="Proteomes" id="UP000178912">
    <property type="component" value="Unassembled WGS sequence"/>
</dbReference>
<dbReference type="GO" id="GO:0005506">
    <property type="term" value="F:iron ion binding"/>
    <property type="evidence" value="ECO:0007669"/>
    <property type="project" value="InterPro"/>
</dbReference>
<dbReference type="GO" id="GO:0016705">
    <property type="term" value="F:oxidoreductase activity, acting on paired donors, with incorporation or reduction of molecular oxygen"/>
    <property type="evidence" value="ECO:0007669"/>
    <property type="project" value="InterPro"/>
</dbReference>
<accession>A0A1E1LDD0</accession>
<dbReference type="OrthoDB" id="1103324at2759"/>
<protein>
    <submittedName>
        <fullName evidence="8">Related to cytochrome P450 2A12</fullName>
    </submittedName>
</protein>
<evidence type="ECO:0000256" key="5">
    <source>
        <dbReference type="PIRSR" id="PIRSR602401-1"/>
    </source>
</evidence>
<dbReference type="GO" id="GO:0004497">
    <property type="term" value="F:monooxygenase activity"/>
    <property type="evidence" value="ECO:0007669"/>
    <property type="project" value="UniProtKB-KW"/>
</dbReference>
<dbReference type="PANTHER" id="PTHR46300:SF8">
    <property type="entry name" value="CYTOCHROME P450 2E1"/>
    <property type="match status" value="1"/>
</dbReference>
<evidence type="ECO:0000256" key="7">
    <source>
        <dbReference type="SAM" id="Phobius"/>
    </source>
</evidence>
<name>A0A1E1LDD0_9HELO</name>
<dbReference type="Pfam" id="PF00067">
    <property type="entry name" value="p450"/>
    <property type="match status" value="2"/>
</dbReference>
<gene>
    <name evidence="8" type="ORF">RAG0_13559</name>
</gene>
<sequence length="520" mass="58852">MAFLRDFSPSVLGFVAIAMFVIYKLFIQKPKLPPGTKRIPGPKGIPLLGSVPDLPAKHAWLQFYAWTKQYGPICQVKLGADTCILLSDPKIVEDLLVKRAAKYSGRTHFSAIWGDCATDGHYLPLMTSCADHKRIKTFLRKIITSMPKERLSEVAIAQTKLLILDLLRDPMNFGSALERCCGGISSTLAWERTTPEIAKGVVSTSVGLLEVISPEAIQNKLPFLEQIPLWVPLFLQPWRLKELTRVTFERNLWLGQRAQTKARIENEKETPDEYSWTKASLKDDSLEDEEKAYAIGMTTLIASVLESSPIQGLIVALCMYPDWQKKGQDEVDIVCGDRMPNSDDIQKMPVVRALIREIFRWRSPVPFGVPHTVTEDDVYEGYHIAKGSIMFALECAMSRDEVLYPDASNFRPERWLDPAFPTYKEPLTHYPSIKSHSSFGWGRRQCLGLDYSEIVHMTIVATILWSCNIQKKIDGKTGAEIELPWMDYSPFVIVRPMPIPMDIVPRAEWKVEMISSETSA</sequence>
<dbReference type="InterPro" id="IPR036396">
    <property type="entry name" value="Cyt_P450_sf"/>
</dbReference>
<comment type="cofactor">
    <cofactor evidence="5">
        <name>heme</name>
        <dbReference type="ChEBI" id="CHEBI:30413"/>
    </cofactor>
</comment>
<dbReference type="Gene3D" id="1.10.630.10">
    <property type="entry name" value="Cytochrome P450"/>
    <property type="match status" value="1"/>
</dbReference>
<keyword evidence="2 5" id="KW-0479">Metal-binding</keyword>
<dbReference type="InterPro" id="IPR001128">
    <property type="entry name" value="Cyt_P450"/>
</dbReference>
<evidence type="ECO:0000256" key="6">
    <source>
        <dbReference type="RuleBase" id="RU000461"/>
    </source>
</evidence>
<dbReference type="GO" id="GO:0020037">
    <property type="term" value="F:heme binding"/>
    <property type="evidence" value="ECO:0007669"/>
    <property type="project" value="InterPro"/>
</dbReference>
<keyword evidence="7" id="KW-0472">Membrane</keyword>
<dbReference type="PANTHER" id="PTHR46300">
    <property type="entry name" value="P450, PUTATIVE (EUROFUNG)-RELATED-RELATED"/>
    <property type="match status" value="1"/>
</dbReference>
<evidence type="ECO:0000256" key="4">
    <source>
        <dbReference type="ARBA" id="ARBA00023004"/>
    </source>
</evidence>
<keyword evidence="3 6" id="KW-0560">Oxidoreductase</keyword>
<dbReference type="InterPro" id="IPR017972">
    <property type="entry name" value="Cyt_P450_CS"/>
</dbReference>
<comment type="similarity">
    <text evidence="1 6">Belongs to the cytochrome P450 family.</text>
</comment>
<keyword evidence="4 5" id="KW-0408">Iron</keyword>
<evidence type="ECO:0000256" key="3">
    <source>
        <dbReference type="ARBA" id="ARBA00023002"/>
    </source>
</evidence>
<dbReference type="InterPro" id="IPR050364">
    <property type="entry name" value="Cytochrome_P450_fung"/>
</dbReference>
<keyword evidence="6" id="KW-0503">Monooxygenase</keyword>
<dbReference type="AlphaFoldDB" id="A0A1E1LDD0"/>
<dbReference type="InterPro" id="IPR002401">
    <property type="entry name" value="Cyt_P450_E_grp-I"/>
</dbReference>
<organism evidence="8 9">
    <name type="scientific">Rhynchosporium agropyri</name>
    <dbReference type="NCBI Taxonomy" id="914238"/>
    <lineage>
        <taxon>Eukaryota</taxon>
        <taxon>Fungi</taxon>
        <taxon>Dikarya</taxon>
        <taxon>Ascomycota</taxon>
        <taxon>Pezizomycotina</taxon>
        <taxon>Leotiomycetes</taxon>
        <taxon>Helotiales</taxon>
        <taxon>Ploettnerulaceae</taxon>
        <taxon>Rhynchosporium</taxon>
    </lineage>
</organism>
<evidence type="ECO:0000313" key="8">
    <source>
        <dbReference type="EMBL" id="CZT08526.1"/>
    </source>
</evidence>
<feature type="transmembrane region" description="Helical" evidence="7">
    <location>
        <begin position="7"/>
        <end position="26"/>
    </location>
</feature>
<keyword evidence="5 6" id="KW-0349">Heme</keyword>
<dbReference type="SUPFAM" id="SSF48264">
    <property type="entry name" value="Cytochrome P450"/>
    <property type="match status" value="1"/>
</dbReference>
<evidence type="ECO:0000313" key="9">
    <source>
        <dbReference type="Proteomes" id="UP000178912"/>
    </source>
</evidence>
<keyword evidence="7" id="KW-1133">Transmembrane helix</keyword>
<evidence type="ECO:0000256" key="2">
    <source>
        <dbReference type="ARBA" id="ARBA00022723"/>
    </source>
</evidence>
<reference evidence="9" key="1">
    <citation type="submission" date="2016-03" db="EMBL/GenBank/DDBJ databases">
        <authorList>
            <person name="Guldener U."/>
        </authorList>
    </citation>
    <scope>NUCLEOTIDE SEQUENCE [LARGE SCALE GENOMIC DNA]</scope>
    <source>
        <strain evidence="9">04CH-RAC-A.6.1</strain>
    </source>
</reference>